<feature type="compositionally biased region" description="Basic and acidic residues" evidence="1">
    <location>
        <begin position="33"/>
        <end position="43"/>
    </location>
</feature>
<evidence type="ECO:0008006" key="4">
    <source>
        <dbReference type="Google" id="ProtNLM"/>
    </source>
</evidence>
<organism evidence="2 3">
    <name type="scientific">Falsiroseomonas stagni DSM 19981</name>
    <dbReference type="NCBI Taxonomy" id="1123062"/>
    <lineage>
        <taxon>Bacteria</taxon>
        <taxon>Pseudomonadati</taxon>
        <taxon>Pseudomonadota</taxon>
        <taxon>Alphaproteobacteria</taxon>
        <taxon>Acetobacterales</taxon>
        <taxon>Roseomonadaceae</taxon>
        <taxon>Falsiroseomonas</taxon>
    </lineage>
</organism>
<name>A0A1I4E4H7_9PROT</name>
<gene>
    <name evidence="2" type="ORF">SAMN02745775_11389</name>
</gene>
<keyword evidence="3" id="KW-1185">Reference proteome</keyword>
<dbReference type="AlphaFoldDB" id="A0A1I4E4H7"/>
<dbReference type="Pfam" id="PF13770">
    <property type="entry name" value="DUF4169"/>
    <property type="match status" value="1"/>
</dbReference>
<dbReference type="RefSeq" id="WP_092962515.1">
    <property type="nucleotide sequence ID" value="NZ_FOSQ01000013.1"/>
</dbReference>
<protein>
    <recommendedName>
        <fullName evidence="4">DUF4169 domain-containing protein</fullName>
    </recommendedName>
</protein>
<dbReference type="Proteomes" id="UP000199473">
    <property type="component" value="Unassembled WGS sequence"/>
</dbReference>
<proteinExistence type="predicted"/>
<feature type="region of interest" description="Disordered" evidence="1">
    <location>
        <begin position="1"/>
        <end position="43"/>
    </location>
</feature>
<dbReference type="EMBL" id="FOSQ01000013">
    <property type="protein sequence ID" value="SFK99061.1"/>
    <property type="molecule type" value="Genomic_DNA"/>
</dbReference>
<evidence type="ECO:0000256" key="1">
    <source>
        <dbReference type="SAM" id="MobiDB-lite"/>
    </source>
</evidence>
<dbReference type="InterPro" id="IPR025227">
    <property type="entry name" value="DUF4169"/>
</dbReference>
<reference evidence="2 3" key="1">
    <citation type="submission" date="2016-10" db="EMBL/GenBank/DDBJ databases">
        <authorList>
            <person name="de Groot N.N."/>
        </authorList>
    </citation>
    <scope>NUCLEOTIDE SEQUENCE [LARGE SCALE GENOMIC DNA]</scope>
    <source>
        <strain evidence="2 3">DSM 19981</strain>
    </source>
</reference>
<accession>A0A1I4E4H7</accession>
<sequence length="61" mass="6779">MAEIVNLNKARKAAKKRGEAAEAAANRVKHGRTGAEKLNDRREEARRRALLDAVKRDDKPG</sequence>
<evidence type="ECO:0000313" key="3">
    <source>
        <dbReference type="Proteomes" id="UP000199473"/>
    </source>
</evidence>
<dbReference type="STRING" id="1123062.SAMN02745775_11389"/>
<evidence type="ECO:0000313" key="2">
    <source>
        <dbReference type="EMBL" id="SFK99061.1"/>
    </source>
</evidence>